<evidence type="ECO:0000313" key="2">
    <source>
        <dbReference type="EMBL" id="MBW63401.1"/>
    </source>
</evidence>
<name>A0A2M4CE10_9DIPT</name>
<protein>
    <submittedName>
        <fullName evidence="2">Putative secreted protein</fullName>
    </submittedName>
</protein>
<dbReference type="EMBL" id="GGFJ01014260">
    <property type="protein sequence ID" value="MBW63401.1"/>
    <property type="molecule type" value="Transcribed_RNA"/>
</dbReference>
<evidence type="ECO:0000256" key="1">
    <source>
        <dbReference type="SAM" id="MobiDB-lite"/>
    </source>
</evidence>
<feature type="compositionally biased region" description="Basic and acidic residues" evidence="1">
    <location>
        <begin position="62"/>
        <end position="72"/>
    </location>
</feature>
<dbReference type="AlphaFoldDB" id="A0A2M4CE10"/>
<organism evidence="2">
    <name type="scientific">Anopheles marajoara</name>
    <dbReference type="NCBI Taxonomy" id="58244"/>
    <lineage>
        <taxon>Eukaryota</taxon>
        <taxon>Metazoa</taxon>
        <taxon>Ecdysozoa</taxon>
        <taxon>Arthropoda</taxon>
        <taxon>Hexapoda</taxon>
        <taxon>Insecta</taxon>
        <taxon>Pterygota</taxon>
        <taxon>Neoptera</taxon>
        <taxon>Endopterygota</taxon>
        <taxon>Diptera</taxon>
        <taxon>Nematocera</taxon>
        <taxon>Culicoidea</taxon>
        <taxon>Culicidae</taxon>
        <taxon>Anophelinae</taxon>
        <taxon>Anopheles</taxon>
    </lineage>
</organism>
<proteinExistence type="predicted"/>
<reference evidence="2" key="1">
    <citation type="submission" date="2018-01" db="EMBL/GenBank/DDBJ databases">
        <title>An insight into the sialome of Amazonian anophelines.</title>
        <authorList>
            <person name="Ribeiro J.M."/>
            <person name="Scarpassa V."/>
            <person name="Calvo E."/>
        </authorList>
    </citation>
    <scope>NUCLEOTIDE SEQUENCE</scope>
    <source>
        <tissue evidence="2">Salivary glands</tissue>
    </source>
</reference>
<sequence length="72" mass="8145">MRERAALTVIAAAHATVTPPETLRHPPILAVSLRGRTENRESASEREIYGRKLHCQMGPNRDQQRGRERGDE</sequence>
<accession>A0A2M4CE10</accession>
<feature type="region of interest" description="Disordered" evidence="1">
    <location>
        <begin position="53"/>
        <end position="72"/>
    </location>
</feature>